<keyword evidence="3 8" id="KW-0436">Ligase</keyword>
<evidence type="ECO:0000313" key="11">
    <source>
        <dbReference type="Proteomes" id="UP000029495"/>
    </source>
</evidence>
<reference evidence="10 11" key="1">
    <citation type="submission" date="2014-09" db="EMBL/GenBank/DDBJ databases">
        <authorList>
            <person name="Chan K.-G."/>
        </authorList>
    </citation>
    <scope>NUCLEOTIDE SEQUENCE [LARGE SCALE GENOMIC DNA]</scope>
    <source>
        <strain evidence="10 11">ND04</strain>
    </source>
</reference>
<protein>
    <recommendedName>
        <fullName evidence="8">tRNA(Ile)-lysidine synthase</fullName>
        <ecNumber evidence="8">6.3.4.19</ecNumber>
    </recommendedName>
    <alternativeName>
        <fullName evidence="8">tRNA(Ile)-2-lysyl-cytidine synthase</fullName>
    </alternativeName>
    <alternativeName>
        <fullName evidence="8">tRNA(Ile)-lysidine synthetase</fullName>
    </alternativeName>
</protein>
<evidence type="ECO:0000256" key="4">
    <source>
        <dbReference type="ARBA" id="ARBA00022694"/>
    </source>
</evidence>
<evidence type="ECO:0000256" key="3">
    <source>
        <dbReference type="ARBA" id="ARBA00022598"/>
    </source>
</evidence>
<keyword evidence="6 8" id="KW-0067">ATP-binding</keyword>
<dbReference type="SUPFAM" id="SSF82829">
    <property type="entry name" value="MesJ substrate recognition domain-like"/>
    <property type="match status" value="1"/>
</dbReference>
<dbReference type="CDD" id="cd01992">
    <property type="entry name" value="TilS_N"/>
    <property type="match status" value="1"/>
</dbReference>
<dbReference type="InterPro" id="IPR012796">
    <property type="entry name" value="Lysidine-tRNA-synth_C"/>
</dbReference>
<dbReference type="SMART" id="SM00977">
    <property type="entry name" value="TilS_C"/>
    <property type="match status" value="1"/>
</dbReference>
<gene>
    <name evidence="8 10" type="primary">tilS</name>
    <name evidence="10" type="ORF">LH22_18400</name>
</gene>
<comment type="domain">
    <text evidence="8">The N-terminal region contains the highly conserved SGGXDS motif, predicted to be a P-loop motif involved in ATP binding.</text>
</comment>
<dbReference type="InterPro" id="IPR014729">
    <property type="entry name" value="Rossmann-like_a/b/a_fold"/>
</dbReference>
<dbReference type="HAMAP" id="MF_01161">
    <property type="entry name" value="tRNA_Ile_lys_synt"/>
    <property type="match status" value="1"/>
</dbReference>
<dbReference type="RefSeq" id="WP_038648894.1">
    <property type="nucleotide sequence ID" value="NZ_CP009454.1"/>
</dbReference>
<dbReference type="SUPFAM" id="SSF52402">
    <property type="entry name" value="Adenine nucleotide alpha hydrolases-like"/>
    <property type="match status" value="1"/>
</dbReference>
<dbReference type="EMBL" id="CP009454">
    <property type="protein sequence ID" value="AIR87328.1"/>
    <property type="molecule type" value="Genomic_DNA"/>
</dbReference>
<keyword evidence="4 8" id="KW-0819">tRNA processing</keyword>
<feature type="binding site" evidence="8">
    <location>
        <begin position="21"/>
        <end position="26"/>
    </location>
    <ligand>
        <name>ATP</name>
        <dbReference type="ChEBI" id="CHEBI:30616"/>
    </ligand>
</feature>
<dbReference type="Gene3D" id="1.20.59.20">
    <property type="match status" value="1"/>
</dbReference>
<evidence type="ECO:0000256" key="2">
    <source>
        <dbReference type="ARBA" id="ARBA00022490"/>
    </source>
</evidence>
<evidence type="ECO:0000256" key="6">
    <source>
        <dbReference type="ARBA" id="ARBA00022840"/>
    </source>
</evidence>
<dbReference type="Pfam" id="PF09179">
    <property type="entry name" value="TilS"/>
    <property type="match status" value="1"/>
</dbReference>
<evidence type="ECO:0000256" key="8">
    <source>
        <dbReference type="HAMAP-Rule" id="MF_01161"/>
    </source>
</evidence>
<dbReference type="NCBIfam" id="TIGR02433">
    <property type="entry name" value="lysidine_TilS_C"/>
    <property type="match status" value="1"/>
</dbReference>
<dbReference type="Pfam" id="PF11734">
    <property type="entry name" value="TilS_C"/>
    <property type="match status" value="1"/>
</dbReference>
<comment type="subcellular location">
    <subcellularLocation>
        <location evidence="1 8">Cytoplasm</location>
    </subcellularLocation>
</comment>
<dbReference type="Pfam" id="PF01171">
    <property type="entry name" value="ATP_bind_3"/>
    <property type="match status" value="1"/>
</dbReference>
<dbReference type="SUPFAM" id="SSF56037">
    <property type="entry name" value="PheT/TilS domain"/>
    <property type="match status" value="1"/>
</dbReference>
<dbReference type="PANTHER" id="PTHR43033:SF1">
    <property type="entry name" value="TRNA(ILE)-LYSIDINE SYNTHASE-RELATED"/>
    <property type="match status" value="1"/>
</dbReference>
<proteinExistence type="inferred from homology"/>
<dbReference type="InterPro" id="IPR015262">
    <property type="entry name" value="tRNA_Ile_lys_synt_subst-bd"/>
</dbReference>
<dbReference type="NCBIfam" id="NF007942">
    <property type="entry name" value="PRK10660.1"/>
    <property type="match status" value="1"/>
</dbReference>
<keyword evidence="11" id="KW-1185">Reference proteome</keyword>
<dbReference type="GO" id="GO:0016874">
    <property type="term" value="F:ligase activity"/>
    <property type="evidence" value="ECO:0007669"/>
    <property type="project" value="UniProtKB-KW"/>
</dbReference>
<dbReference type="Proteomes" id="UP000029495">
    <property type="component" value="Chromosome"/>
</dbReference>
<dbReference type="InterPro" id="IPR012094">
    <property type="entry name" value="tRNA_Ile_lys_synt"/>
</dbReference>
<name>A0ABM5RN06_9GAMM</name>
<dbReference type="PANTHER" id="PTHR43033">
    <property type="entry name" value="TRNA(ILE)-LYSIDINE SYNTHASE-RELATED"/>
    <property type="match status" value="1"/>
</dbReference>
<dbReference type="InterPro" id="IPR011063">
    <property type="entry name" value="TilS/TtcA_N"/>
</dbReference>
<dbReference type="EC" id="6.3.4.19" evidence="8"/>
<comment type="function">
    <text evidence="8">Ligates lysine onto the cytidine present at position 34 of the AUA codon-specific tRNA(Ile) that contains the anticodon CAU, in an ATP-dependent manner. Cytidine is converted to lysidine, thus changing the amino acid specificity of the tRNA from methionine to isoleucine.</text>
</comment>
<comment type="similarity">
    <text evidence="8">Belongs to the tRNA(Ile)-lysidine synthase family.</text>
</comment>
<feature type="domain" description="Lysidine-tRNA(Ile) synthetase C-terminal" evidence="9">
    <location>
        <begin position="358"/>
        <end position="429"/>
    </location>
</feature>
<evidence type="ECO:0000259" key="9">
    <source>
        <dbReference type="SMART" id="SM00977"/>
    </source>
</evidence>
<evidence type="ECO:0000256" key="1">
    <source>
        <dbReference type="ARBA" id="ARBA00004496"/>
    </source>
</evidence>
<keyword evidence="5 8" id="KW-0547">Nucleotide-binding</keyword>
<keyword evidence="2 8" id="KW-0963">Cytoplasm</keyword>
<evidence type="ECO:0000256" key="7">
    <source>
        <dbReference type="ARBA" id="ARBA00048539"/>
    </source>
</evidence>
<evidence type="ECO:0000256" key="5">
    <source>
        <dbReference type="ARBA" id="ARBA00022741"/>
    </source>
</evidence>
<dbReference type="NCBIfam" id="TIGR02432">
    <property type="entry name" value="lysidine_TilS_N"/>
    <property type="match status" value="1"/>
</dbReference>
<dbReference type="InterPro" id="IPR012795">
    <property type="entry name" value="tRNA_Ile_lys_synt_N"/>
</dbReference>
<dbReference type="Gene3D" id="3.40.50.620">
    <property type="entry name" value="HUPs"/>
    <property type="match status" value="1"/>
</dbReference>
<sequence length="433" mass="49081">MSFSHLASLLTPDARCVLAFSGGLDSTVLLHQLVSWQSQVPELQVRALHVHHGLSPNAERWASHCLHICQQWQIPCEVLRVQVDGRVKGIEAAAREARYQALFRQLQPGEHLLTAQHLDDQCETLLLALKRGSGPAGLAGMPIQRQVGKHSHLRPLLDISRQQLEAYATEHGLGWIDDESNADSRYDRNFLRQDILPLLQTRWPHFSAASARSAALCGEQEQLLDELLAEQLAQLTDEQGTLHFPPLLAMSEARRHALLRRWIAQQGGAMPSRDALKRITDEVMCSREDANPSLSFAAFTLRRYRQRLYWLNAHASLSQHSLTWHDREQLLRLPENLGVLQANPAIATLRQPTEDESINVRFQASGYYHLLGRAGGREIKKLWQELGVPPWQRERIPLIYYNQTLICAPGLFVTREGAASDEQGWQAIWLQQQ</sequence>
<comment type="catalytic activity">
    <reaction evidence="7 8">
        <text>cytidine(34) in tRNA(Ile2) + L-lysine + ATP = lysidine(34) in tRNA(Ile2) + AMP + diphosphate + H(+)</text>
        <dbReference type="Rhea" id="RHEA:43744"/>
        <dbReference type="Rhea" id="RHEA-COMP:10625"/>
        <dbReference type="Rhea" id="RHEA-COMP:10670"/>
        <dbReference type="ChEBI" id="CHEBI:15378"/>
        <dbReference type="ChEBI" id="CHEBI:30616"/>
        <dbReference type="ChEBI" id="CHEBI:32551"/>
        <dbReference type="ChEBI" id="CHEBI:33019"/>
        <dbReference type="ChEBI" id="CHEBI:82748"/>
        <dbReference type="ChEBI" id="CHEBI:83665"/>
        <dbReference type="ChEBI" id="CHEBI:456215"/>
        <dbReference type="EC" id="6.3.4.19"/>
    </reaction>
</comment>
<evidence type="ECO:0000313" key="10">
    <source>
        <dbReference type="EMBL" id="AIR87328.1"/>
    </source>
</evidence>
<accession>A0ABM5RN06</accession>
<organism evidence="10 11">
    <name type="scientific">Pantoea rwandensis</name>
    <dbReference type="NCBI Taxonomy" id="1076550"/>
    <lineage>
        <taxon>Bacteria</taxon>
        <taxon>Pseudomonadati</taxon>
        <taxon>Pseudomonadota</taxon>
        <taxon>Gammaproteobacteria</taxon>
        <taxon>Enterobacterales</taxon>
        <taxon>Erwiniaceae</taxon>
        <taxon>Pantoea</taxon>
    </lineage>
</organism>